<feature type="compositionally biased region" description="Basic and acidic residues" evidence="1">
    <location>
        <begin position="118"/>
        <end position="129"/>
    </location>
</feature>
<evidence type="ECO:0000256" key="1">
    <source>
        <dbReference type="SAM" id="MobiDB-lite"/>
    </source>
</evidence>
<protein>
    <recommendedName>
        <fullName evidence="5">C2H2-type domain-containing protein</fullName>
    </recommendedName>
</protein>
<comment type="caution">
    <text evidence="3">The sequence shown here is derived from an EMBL/GenBank/DDBJ whole genome shotgun (WGS) entry which is preliminary data.</text>
</comment>
<evidence type="ECO:0000313" key="3">
    <source>
        <dbReference type="EMBL" id="GBO08335.1"/>
    </source>
</evidence>
<keyword evidence="2" id="KW-0732">Signal</keyword>
<sequence length="148" mass="16634">MRAWIAKATLQLQILFPLSDKVICPEIDCNTSYVGHPWSSANNSIKHHLRTKHCILIESSVFWCFVCQQRIHCSPAEHACLQGQTVTTSQAADEFRRDRCSFSCATQVGLNHHLKSHGRNDAKANEHGRNLPGASRQRRATPTECAQI</sequence>
<feature type="region of interest" description="Disordered" evidence="1">
    <location>
        <begin position="115"/>
        <end position="148"/>
    </location>
</feature>
<dbReference type="EMBL" id="BGPR01034115">
    <property type="protein sequence ID" value="GBO08335.1"/>
    <property type="molecule type" value="Genomic_DNA"/>
</dbReference>
<gene>
    <name evidence="3" type="ORF">AVEN_243072_1</name>
</gene>
<feature type="chain" id="PRO_5021200234" description="C2H2-type domain-containing protein" evidence="2">
    <location>
        <begin position="25"/>
        <end position="148"/>
    </location>
</feature>
<organism evidence="3 4">
    <name type="scientific">Araneus ventricosus</name>
    <name type="common">Orbweaver spider</name>
    <name type="synonym">Epeira ventricosa</name>
    <dbReference type="NCBI Taxonomy" id="182803"/>
    <lineage>
        <taxon>Eukaryota</taxon>
        <taxon>Metazoa</taxon>
        <taxon>Ecdysozoa</taxon>
        <taxon>Arthropoda</taxon>
        <taxon>Chelicerata</taxon>
        <taxon>Arachnida</taxon>
        <taxon>Araneae</taxon>
        <taxon>Araneomorphae</taxon>
        <taxon>Entelegynae</taxon>
        <taxon>Araneoidea</taxon>
        <taxon>Araneidae</taxon>
        <taxon>Araneus</taxon>
    </lineage>
</organism>
<proteinExistence type="predicted"/>
<evidence type="ECO:0008006" key="5">
    <source>
        <dbReference type="Google" id="ProtNLM"/>
    </source>
</evidence>
<keyword evidence="4" id="KW-1185">Reference proteome</keyword>
<dbReference type="Proteomes" id="UP000499080">
    <property type="component" value="Unassembled WGS sequence"/>
</dbReference>
<accession>A0A4Y2U5T1</accession>
<evidence type="ECO:0000256" key="2">
    <source>
        <dbReference type="SAM" id="SignalP"/>
    </source>
</evidence>
<name>A0A4Y2U5T1_ARAVE</name>
<dbReference type="AlphaFoldDB" id="A0A4Y2U5T1"/>
<reference evidence="3 4" key="1">
    <citation type="journal article" date="2019" name="Sci. Rep.">
        <title>Orb-weaving spider Araneus ventricosus genome elucidates the spidroin gene catalogue.</title>
        <authorList>
            <person name="Kono N."/>
            <person name="Nakamura H."/>
            <person name="Ohtoshi R."/>
            <person name="Moran D.A.P."/>
            <person name="Shinohara A."/>
            <person name="Yoshida Y."/>
            <person name="Fujiwara M."/>
            <person name="Mori M."/>
            <person name="Tomita M."/>
            <person name="Arakawa K."/>
        </authorList>
    </citation>
    <scope>NUCLEOTIDE SEQUENCE [LARGE SCALE GENOMIC DNA]</scope>
</reference>
<feature type="signal peptide" evidence="2">
    <location>
        <begin position="1"/>
        <end position="24"/>
    </location>
</feature>
<evidence type="ECO:0000313" key="4">
    <source>
        <dbReference type="Proteomes" id="UP000499080"/>
    </source>
</evidence>